<feature type="region of interest" description="Disordered" evidence="1">
    <location>
        <begin position="1"/>
        <end position="146"/>
    </location>
</feature>
<feature type="compositionally biased region" description="Pro residues" evidence="1">
    <location>
        <begin position="1"/>
        <end position="14"/>
    </location>
</feature>
<sequence>PVAPGPAAPAPAPLPQRTAGDGRPTPADALPGIRSADRARPENPDDPTAPRGDAVRGTMGRPRLPRRRAQEHLAPQLRGGPAKPDADAAAEPAGHDPGLMAAFQRGITLAEAAEPRAVPPEHSRDDHGERHSPGHGGGRTDQGGAG</sequence>
<dbReference type="GO" id="GO:0005524">
    <property type="term" value="F:ATP binding"/>
    <property type="evidence" value="ECO:0007669"/>
    <property type="project" value="UniProtKB-KW"/>
</dbReference>
<gene>
    <name evidence="2" type="ORF">OFY01_10290</name>
</gene>
<dbReference type="Proteomes" id="UP001163064">
    <property type="component" value="Unassembled WGS sequence"/>
</dbReference>
<evidence type="ECO:0000313" key="3">
    <source>
        <dbReference type="Proteomes" id="UP001163064"/>
    </source>
</evidence>
<evidence type="ECO:0000256" key="1">
    <source>
        <dbReference type="SAM" id="MobiDB-lite"/>
    </source>
</evidence>
<feature type="non-terminal residue" evidence="2">
    <location>
        <position position="1"/>
    </location>
</feature>
<feature type="compositionally biased region" description="Basic and acidic residues" evidence="1">
    <location>
        <begin position="119"/>
        <end position="132"/>
    </location>
</feature>
<dbReference type="EMBL" id="JAPHNL010000089">
    <property type="protein sequence ID" value="MCX3060139.1"/>
    <property type="molecule type" value="Genomic_DNA"/>
</dbReference>
<organism evidence="2 3">
    <name type="scientific">Streptomyces beihaiensis</name>
    <dbReference type="NCBI Taxonomy" id="2984495"/>
    <lineage>
        <taxon>Bacteria</taxon>
        <taxon>Bacillati</taxon>
        <taxon>Actinomycetota</taxon>
        <taxon>Actinomycetes</taxon>
        <taxon>Kitasatosporales</taxon>
        <taxon>Streptomycetaceae</taxon>
        <taxon>Streptomyces</taxon>
    </lineage>
</organism>
<name>A0ABT3TSY1_9ACTN</name>
<proteinExistence type="predicted"/>
<protein>
    <submittedName>
        <fullName evidence="2">ATP-binding protein</fullName>
    </submittedName>
</protein>
<accession>A0ABT3TSY1</accession>
<keyword evidence="2" id="KW-0067">ATP-binding</keyword>
<reference evidence="2" key="1">
    <citation type="submission" date="2022-10" db="EMBL/GenBank/DDBJ databases">
        <title>Streptomyces beihaiensis sp. nov., a chitin degrading actinobacterium, isolated from shrimp pond soil.</title>
        <authorList>
            <person name="Xie J."/>
            <person name="Shen N."/>
        </authorList>
    </citation>
    <scope>NUCLEOTIDE SEQUENCE</scope>
    <source>
        <strain evidence="2">GXMU-J5</strain>
    </source>
</reference>
<comment type="caution">
    <text evidence="2">The sequence shown here is derived from an EMBL/GenBank/DDBJ whole genome shotgun (WGS) entry which is preliminary data.</text>
</comment>
<feature type="compositionally biased region" description="Low complexity" evidence="1">
    <location>
        <begin position="79"/>
        <end position="98"/>
    </location>
</feature>
<keyword evidence="2" id="KW-0547">Nucleotide-binding</keyword>
<keyword evidence="3" id="KW-1185">Reference proteome</keyword>
<feature type="compositionally biased region" description="Gly residues" evidence="1">
    <location>
        <begin position="134"/>
        <end position="146"/>
    </location>
</feature>
<evidence type="ECO:0000313" key="2">
    <source>
        <dbReference type="EMBL" id="MCX3060139.1"/>
    </source>
</evidence>